<dbReference type="EMBL" id="LAZR01036813">
    <property type="protein sequence ID" value="KKL23858.1"/>
    <property type="molecule type" value="Genomic_DNA"/>
</dbReference>
<comment type="caution">
    <text evidence="1">The sequence shown here is derived from an EMBL/GenBank/DDBJ whole genome shotgun (WGS) entry which is preliminary data.</text>
</comment>
<name>A0A0F9EIX7_9ZZZZ</name>
<accession>A0A0F9EIX7</accession>
<sequence length="122" mass="12727">MAREIIEVIIPADLDGLPDGSTRFAAIEASATADQTGAEIKTAYEAQANAYSDTKDTKLTGIEDSATADQTGIEVQSLVTGLADADRVLIGSEPLSGEKKIYGIHRNAAGSLELDSEDTAEV</sequence>
<proteinExistence type="predicted"/>
<organism evidence="1">
    <name type="scientific">marine sediment metagenome</name>
    <dbReference type="NCBI Taxonomy" id="412755"/>
    <lineage>
        <taxon>unclassified sequences</taxon>
        <taxon>metagenomes</taxon>
        <taxon>ecological metagenomes</taxon>
    </lineage>
</organism>
<reference evidence="1" key="1">
    <citation type="journal article" date="2015" name="Nature">
        <title>Complex archaea that bridge the gap between prokaryotes and eukaryotes.</title>
        <authorList>
            <person name="Spang A."/>
            <person name="Saw J.H."/>
            <person name="Jorgensen S.L."/>
            <person name="Zaremba-Niedzwiedzka K."/>
            <person name="Martijn J."/>
            <person name="Lind A.E."/>
            <person name="van Eijk R."/>
            <person name="Schleper C."/>
            <person name="Guy L."/>
            <person name="Ettema T.J."/>
        </authorList>
    </citation>
    <scope>NUCLEOTIDE SEQUENCE</scope>
</reference>
<dbReference type="AlphaFoldDB" id="A0A0F9EIX7"/>
<evidence type="ECO:0000313" key="1">
    <source>
        <dbReference type="EMBL" id="KKL23858.1"/>
    </source>
</evidence>
<protein>
    <submittedName>
        <fullName evidence="1">Uncharacterized protein</fullName>
    </submittedName>
</protein>
<gene>
    <name evidence="1" type="ORF">LCGC14_2421180</name>
</gene>